<keyword evidence="5" id="KW-1185">Reference proteome</keyword>
<accession>A0A068R5Q1</accession>
<dbReference type="EMBL" id="FO704551">
    <property type="protein sequence ID" value="CDG22319.1"/>
    <property type="molecule type" value="Genomic_DNA"/>
</dbReference>
<evidence type="ECO:0000256" key="1">
    <source>
        <dbReference type="ARBA" id="ARBA00022857"/>
    </source>
</evidence>
<dbReference type="Pfam" id="PF13602">
    <property type="entry name" value="ADH_zinc_N_2"/>
    <property type="match status" value="1"/>
</dbReference>
<proteinExistence type="inferred from homology"/>
<sequence>MQSIIYRHSSSLTHSDVFCSVETATPIPGPNDLLVSVQAVSVNPVDTKIRSGDVIVPDAVTALGWDAAGIIKAVGDNVTLFKPGDHVFYAGSFMRQGANSELHLVDERLVGPKPKSLSFAQAAALPLTALTAWELLFDRFGIVSGEKTNKETLLIVGGAGGVGSMLIQIARNLTNMTVIATASRAESYEWCLRLGAHHVINHSQPLAKEVAALNIGPITHIAALTHTNRHFSALAEVIAPQGKIAIIDDHEFLDAVPLKAKSVSLHWEMVFTRPLYQTEDMIAHHQILTEIAVLVDAGVLHSTLTKELHPFDVQNLKLAHALVEQGNMLGKVVISRTQPQ</sequence>
<dbReference type="GO" id="GO:0016491">
    <property type="term" value="F:oxidoreductase activity"/>
    <property type="evidence" value="ECO:0007669"/>
    <property type="project" value="UniProtKB-KW"/>
</dbReference>
<keyword evidence="2" id="KW-0560">Oxidoreductase</keyword>
<keyword evidence="1" id="KW-0521">NADP</keyword>
<keyword evidence="2" id="KW-0862">Zinc</keyword>
<dbReference type="HOGENOM" id="CLU_026673_3_0_6"/>
<dbReference type="Proteomes" id="UP000032735">
    <property type="component" value="Chromosome"/>
</dbReference>
<dbReference type="InterPro" id="IPR020843">
    <property type="entry name" value="ER"/>
</dbReference>
<dbReference type="InterPro" id="IPR051603">
    <property type="entry name" value="Zinc-ADH_QOR/CCCR"/>
</dbReference>
<dbReference type="Pfam" id="PF08240">
    <property type="entry name" value="ADH_N"/>
    <property type="match status" value="1"/>
</dbReference>
<dbReference type="SUPFAM" id="SSF51735">
    <property type="entry name" value="NAD(P)-binding Rossmann-fold domains"/>
    <property type="match status" value="1"/>
</dbReference>
<keyword evidence="2" id="KW-0479">Metal-binding</keyword>
<gene>
    <name evidence="4" type="ORF">XPG1_2667</name>
</gene>
<dbReference type="OrthoDB" id="9785812at2"/>
<dbReference type="KEGG" id="xpo:XPG1_2667"/>
<dbReference type="Gene3D" id="3.40.50.720">
    <property type="entry name" value="NAD(P)-binding Rossmann-like Domain"/>
    <property type="match status" value="1"/>
</dbReference>
<dbReference type="CDD" id="cd08252">
    <property type="entry name" value="AL_MDR"/>
    <property type="match status" value="1"/>
</dbReference>
<dbReference type="InterPro" id="IPR036291">
    <property type="entry name" value="NAD(P)-bd_dom_sf"/>
</dbReference>
<evidence type="ECO:0000313" key="4">
    <source>
        <dbReference type="EMBL" id="CDG22319.1"/>
    </source>
</evidence>
<dbReference type="STRING" id="1354304.XPG1_2667"/>
<dbReference type="PANTHER" id="PTHR44154">
    <property type="entry name" value="QUINONE OXIDOREDUCTASE"/>
    <property type="match status" value="1"/>
</dbReference>
<evidence type="ECO:0000313" key="5">
    <source>
        <dbReference type="Proteomes" id="UP000032735"/>
    </source>
</evidence>
<dbReference type="GO" id="GO:0008270">
    <property type="term" value="F:zinc ion binding"/>
    <property type="evidence" value="ECO:0007669"/>
    <property type="project" value="InterPro"/>
</dbReference>
<dbReference type="Gene3D" id="3.90.180.10">
    <property type="entry name" value="Medium-chain alcohol dehydrogenases, catalytic domain"/>
    <property type="match status" value="1"/>
</dbReference>
<dbReference type="InterPro" id="IPR011032">
    <property type="entry name" value="GroES-like_sf"/>
</dbReference>
<dbReference type="AlphaFoldDB" id="A0A068R5Q1"/>
<dbReference type="SUPFAM" id="SSF50129">
    <property type="entry name" value="GroES-like"/>
    <property type="match status" value="1"/>
</dbReference>
<protein>
    <recommendedName>
        <fullName evidence="2">Zinc-type alcohol dehydrogenase-like protein</fullName>
    </recommendedName>
</protein>
<dbReference type="SMART" id="SM00829">
    <property type="entry name" value="PKS_ER"/>
    <property type="match status" value="1"/>
</dbReference>
<dbReference type="RefSeq" id="WP_045959271.1">
    <property type="nucleotide sequence ID" value="NZ_FO704551.1"/>
</dbReference>
<organism evidence="4 5">
    <name type="scientific">Xenorhabdus poinarii G6</name>
    <dbReference type="NCBI Taxonomy" id="1354304"/>
    <lineage>
        <taxon>Bacteria</taxon>
        <taxon>Pseudomonadati</taxon>
        <taxon>Pseudomonadota</taxon>
        <taxon>Gammaproteobacteria</taxon>
        <taxon>Enterobacterales</taxon>
        <taxon>Morganellaceae</taxon>
        <taxon>Xenorhabdus</taxon>
    </lineage>
</organism>
<reference evidence="4 5" key="1">
    <citation type="submission" date="2013-07" db="EMBL/GenBank/DDBJ databases">
        <authorList>
            <person name="Genoscope - CEA"/>
        </authorList>
    </citation>
    <scope>NUCLEOTIDE SEQUENCE [LARGE SCALE GENOMIC DNA]</scope>
    <source>
        <strain evidence="4 5">G6</strain>
    </source>
</reference>
<name>A0A068R5Q1_9GAMM</name>
<dbReference type="InterPro" id="IPR014182">
    <property type="entry name" value="ADH_Zn_typ-1"/>
</dbReference>
<dbReference type="NCBIfam" id="TIGR02817">
    <property type="entry name" value="adh_fam_1"/>
    <property type="match status" value="1"/>
</dbReference>
<evidence type="ECO:0000256" key="2">
    <source>
        <dbReference type="RuleBase" id="RU364000"/>
    </source>
</evidence>
<dbReference type="PANTHER" id="PTHR44154:SF1">
    <property type="entry name" value="QUINONE OXIDOREDUCTASE"/>
    <property type="match status" value="1"/>
</dbReference>
<dbReference type="InterPro" id="IPR013154">
    <property type="entry name" value="ADH-like_N"/>
</dbReference>
<evidence type="ECO:0000259" key="3">
    <source>
        <dbReference type="SMART" id="SM00829"/>
    </source>
</evidence>
<comment type="similarity">
    <text evidence="2">Belongs to the zinc-containing alcohol dehydrogenase family. Quinone oxidoreductase subfamily.</text>
</comment>
<feature type="domain" description="Enoyl reductase (ER)" evidence="3">
    <location>
        <begin position="7"/>
        <end position="334"/>
    </location>
</feature>